<gene>
    <name evidence="2" type="ORF">GCM10007301_17930</name>
</gene>
<keyword evidence="1" id="KW-1133">Transmembrane helix</keyword>
<comment type="caution">
    <text evidence="2">The sequence shown here is derived from an EMBL/GenBank/DDBJ whole genome shotgun (WGS) entry which is preliminary data.</text>
</comment>
<name>A0A917F9Y8_9HYPH</name>
<protein>
    <recommendedName>
        <fullName evidence="4">DUF4149 domain-containing protein</fullName>
    </recommendedName>
</protein>
<sequence>MPDTSIVFSSIVLLLPMVYLFLAAPAFLMVRLDIPPVARLLRAMFNGYFVALTGAGVIGTIAVTVTGHLSLALGIGLIAAVAALSRRWFLQRVDAWIRDPDTGSADGARRLRQLHWGGMLANAVQLMVVLACIPYFATASS</sequence>
<keyword evidence="3" id="KW-1185">Reference proteome</keyword>
<organism evidence="2 3">
    <name type="scientific">Azorhizobium oxalatiphilum</name>
    <dbReference type="NCBI Taxonomy" id="980631"/>
    <lineage>
        <taxon>Bacteria</taxon>
        <taxon>Pseudomonadati</taxon>
        <taxon>Pseudomonadota</taxon>
        <taxon>Alphaproteobacteria</taxon>
        <taxon>Hyphomicrobiales</taxon>
        <taxon>Xanthobacteraceae</taxon>
        <taxon>Azorhizobium</taxon>
    </lineage>
</organism>
<feature type="transmembrane region" description="Helical" evidence="1">
    <location>
        <begin position="119"/>
        <end position="137"/>
    </location>
</feature>
<accession>A0A917F9Y8</accession>
<feature type="transmembrane region" description="Helical" evidence="1">
    <location>
        <begin position="6"/>
        <end position="28"/>
    </location>
</feature>
<evidence type="ECO:0000313" key="3">
    <source>
        <dbReference type="Proteomes" id="UP000606044"/>
    </source>
</evidence>
<dbReference type="RefSeq" id="WP_188577626.1">
    <property type="nucleotide sequence ID" value="NZ_BMCT01000002.1"/>
</dbReference>
<dbReference type="Proteomes" id="UP000606044">
    <property type="component" value="Unassembled WGS sequence"/>
</dbReference>
<evidence type="ECO:0000313" key="2">
    <source>
        <dbReference type="EMBL" id="GGF58653.1"/>
    </source>
</evidence>
<dbReference type="AlphaFoldDB" id="A0A917F9Y8"/>
<proteinExistence type="predicted"/>
<evidence type="ECO:0000256" key="1">
    <source>
        <dbReference type="SAM" id="Phobius"/>
    </source>
</evidence>
<feature type="transmembrane region" description="Helical" evidence="1">
    <location>
        <begin position="40"/>
        <end position="63"/>
    </location>
</feature>
<evidence type="ECO:0008006" key="4">
    <source>
        <dbReference type="Google" id="ProtNLM"/>
    </source>
</evidence>
<reference evidence="2" key="1">
    <citation type="journal article" date="2014" name="Int. J. Syst. Evol. Microbiol.">
        <title>Complete genome sequence of Corynebacterium casei LMG S-19264T (=DSM 44701T), isolated from a smear-ripened cheese.</title>
        <authorList>
            <consortium name="US DOE Joint Genome Institute (JGI-PGF)"/>
            <person name="Walter F."/>
            <person name="Albersmeier A."/>
            <person name="Kalinowski J."/>
            <person name="Ruckert C."/>
        </authorList>
    </citation>
    <scope>NUCLEOTIDE SEQUENCE</scope>
    <source>
        <strain evidence="2">CCM 7897</strain>
    </source>
</reference>
<reference evidence="2" key="2">
    <citation type="submission" date="2020-09" db="EMBL/GenBank/DDBJ databases">
        <authorList>
            <person name="Sun Q."/>
            <person name="Sedlacek I."/>
        </authorList>
    </citation>
    <scope>NUCLEOTIDE SEQUENCE</scope>
    <source>
        <strain evidence="2">CCM 7897</strain>
    </source>
</reference>
<keyword evidence="1" id="KW-0812">Transmembrane</keyword>
<dbReference type="EMBL" id="BMCT01000002">
    <property type="protein sequence ID" value="GGF58653.1"/>
    <property type="molecule type" value="Genomic_DNA"/>
</dbReference>
<keyword evidence="1" id="KW-0472">Membrane</keyword>
<feature type="transmembrane region" description="Helical" evidence="1">
    <location>
        <begin position="69"/>
        <end position="89"/>
    </location>
</feature>